<dbReference type="Gene3D" id="3.40.50.1240">
    <property type="entry name" value="Phosphoglycerate mutase-like"/>
    <property type="match status" value="1"/>
</dbReference>
<dbReference type="SUPFAM" id="SSF53254">
    <property type="entry name" value="Phosphoglycerate mutase-like"/>
    <property type="match status" value="1"/>
</dbReference>
<dbReference type="PROSITE" id="PS00175">
    <property type="entry name" value="PG_MUTASE"/>
    <property type="match status" value="1"/>
</dbReference>
<gene>
    <name evidence="1" type="ORF">ACFYNQ_15215</name>
</gene>
<dbReference type="Proteomes" id="UP001601303">
    <property type="component" value="Unassembled WGS sequence"/>
</dbReference>
<dbReference type="InterPro" id="IPR013078">
    <property type="entry name" value="His_Pase_superF_clade-1"/>
</dbReference>
<evidence type="ECO:0000313" key="1">
    <source>
        <dbReference type="EMBL" id="MFE9599911.1"/>
    </source>
</evidence>
<keyword evidence="1" id="KW-0378">Hydrolase</keyword>
<dbReference type="EMBL" id="JBIAHM010000004">
    <property type="protein sequence ID" value="MFE9599911.1"/>
    <property type="molecule type" value="Genomic_DNA"/>
</dbReference>
<dbReference type="RefSeq" id="WP_388106068.1">
    <property type="nucleotide sequence ID" value="NZ_JBIAHM010000004.1"/>
</dbReference>
<evidence type="ECO:0000313" key="2">
    <source>
        <dbReference type="Proteomes" id="UP001601303"/>
    </source>
</evidence>
<dbReference type="InterPro" id="IPR001345">
    <property type="entry name" value="PG/BPGM_mutase_AS"/>
</dbReference>
<comment type="caution">
    <text evidence="1">The sequence shown here is derived from an EMBL/GenBank/DDBJ whole genome shotgun (WGS) entry which is preliminary data.</text>
</comment>
<sequence length="224" mass="24236">MTVLVLTRHGEARCNVEGRLGGPKTCTGLTDSGRRQVGLLADRLASEHRASARHPGPAFDVLYAGPRLRLQESGRILSTALGLPLLSDPGLDGLDHGQADGLLWSDIESAFHGAPHTRPDEQYAPGSDTWLRYLARAAGHLAALIERHRGQNILIAAHGETIQAACHLLLEVPPQASAHLVFATGHACMTRFEHRDDRFGNTSWFLTTHNDTSHLTHLAPQPSG</sequence>
<accession>A0ABW6M188</accession>
<name>A0ABW6M188_9ACTN</name>
<reference evidence="1 2" key="1">
    <citation type="submission" date="2024-10" db="EMBL/GenBank/DDBJ databases">
        <title>The Natural Products Discovery Center: Release of the First 8490 Sequenced Strains for Exploring Actinobacteria Biosynthetic Diversity.</title>
        <authorList>
            <person name="Kalkreuter E."/>
            <person name="Kautsar S.A."/>
            <person name="Yang D."/>
            <person name="Bader C.D."/>
            <person name="Teijaro C.N."/>
            <person name="Fluegel L."/>
            <person name="Davis C.M."/>
            <person name="Simpson J.R."/>
            <person name="Lauterbach L."/>
            <person name="Steele A.D."/>
            <person name="Gui C."/>
            <person name="Meng S."/>
            <person name="Li G."/>
            <person name="Viehrig K."/>
            <person name="Ye F."/>
            <person name="Su P."/>
            <person name="Kiefer A.F."/>
            <person name="Nichols A."/>
            <person name="Cepeda A.J."/>
            <person name="Yan W."/>
            <person name="Fan B."/>
            <person name="Jiang Y."/>
            <person name="Adhikari A."/>
            <person name="Zheng C.-J."/>
            <person name="Schuster L."/>
            <person name="Cowan T.M."/>
            <person name="Smanski M.J."/>
            <person name="Chevrette M.G."/>
            <person name="De Carvalho L.P.S."/>
            <person name="Shen B."/>
        </authorList>
    </citation>
    <scope>NUCLEOTIDE SEQUENCE [LARGE SCALE GENOMIC DNA]</scope>
    <source>
        <strain evidence="1 2">NPDC006488</strain>
    </source>
</reference>
<dbReference type="InterPro" id="IPR029033">
    <property type="entry name" value="His_PPase_superfam"/>
</dbReference>
<proteinExistence type="predicted"/>
<dbReference type="PANTHER" id="PTHR48100">
    <property type="entry name" value="BROAD-SPECIFICITY PHOSPHATASE YOR283W-RELATED"/>
    <property type="match status" value="1"/>
</dbReference>
<dbReference type="SMART" id="SM00855">
    <property type="entry name" value="PGAM"/>
    <property type="match status" value="1"/>
</dbReference>
<protein>
    <submittedName>
        <fullName evidence="1">Histidine phosphatase family protein</fullName>
        <ecNumber evidence="1">3.1.3.-</ecNumber>
    </submittedName>
</protein>
<dbReference type="InterPro" id="IPR050275">
    <property type="entry name" value="PGM_Phosphatase"/>
</dbReference>
<organism evidence="1 2">
    <name type="scientific">Streptomyces hokutonensis</name>
    <dbReference type="NCBI Taxonomy" id="1306990"/>
    <lineage>
        <taxon>Bacteria</taxon>
        <taxon>Bacillati</taxon>
        <taxon>Actinomycetota</taxon>
        <taxon>Actinomycetes</taxon>
        <taxon>Kitasatosporales</taxon>
        <taxon>Streptomycetaceae</taxon>
        <taxon>Streptomyces</taxon>
    </lineage>
</organism>
<dbReference type="Pfam" id="PF00300">
    <property type="entry name" value="His_Phos_1"/>
    <property type="match status" value="1"/>
</dbReference>
<dbReference type="CDD" id="cd07067">
    <property type="entry name" value="HP_PGM_like"/>
    <property type="match status" value="1"/>
</dbReference>
<dbReference type="GO" id="GO:0016787">
    <property type="term" value="F:hydrolase activity"/>
    <property type="evidence" value="ECO:0007669"/>
    <property type="project" value="UniProtKB-KW"/>
</dbReference>
<keyword evidence="2" id="KW-1185">Reference proteome</keyword>
<dbReference type="EC" id="3.1.3.-" evidence="1"/>